<proteinExistence type="predicted"/>
<protein>
    <submittedName>
        <fullName evidence="1">Uncharacterized protein</fullName>
    </submittedName>
</protein>
<organism evidence="1 2">
    <name type="scientific">Scortum barcoo</name>
    <name type="common">barcoo grunter</name>
    <dbReference type="NCBI Taxonomy" id="214431"/>
    <lineage>
        <taxon>Eukaryota</taxon>
        <taxon>Metazoa</taxon>
        <taxon>Chordata</taxon>
        <taxon>Craniata</taxon>
        <taxon>Vertebrata</taxon>
        <taxon>Euteleostomi</taxon>
        <taxon>Actinopterygii</taxon>
        <taxon>Neopterygii</taxon>
        <taxon>Teleostei</taxon>
        <taxon>Neoteleostei</taxon>
        <taxon>Acanthomorphata</taxon>
        <taxon>Eupercaria</taxon>
        <taxon>Centrarchiformes</taxon>
        <taxon>Terapontoidei</taxon>
        <taxon>Terapontidae</taxon>
        <taxon>Scortum</taxon>
    </lineage>
</organism>
<accession>A0ACB8VV81</accession>
<evidence type="ECO:0000313" key="1">
    <source>
        <dbReference type="EMBL" id="KAI3359464.1"/>
    </source>
</evidence>
<dbReference type="Proteomes" id="UP000831701">
    <property type="component" value="Chromosome 17"/>
</dbReference>
<name>A0ACB8VV81_9TELE</name>
<sequence length="205" mass="22661">TSGPEGAQNLNQNHLKNQDQVLLKTSFRALQNKSIRTRTMTLSSVLLILLQICSLQLMATAKPTCLLQGNLLQSAHHLLRDLGGPFPLHCLPYNVNISFPDSLLLGANHSQCRRALRVVFESLQRTGVIFEDHELPVGEGGVTWDENKLDDFQNLQYRLLEEGSCVSTCLSVCLPGGASTRWGVDQVSQPQPGEPTEQETENKKS</sequence>
<dbReference type="EMBL" id="CM041547">
    <property type="protein sequence ID" value="KAI3359464.1"/>
    <property type="molecule type" value="Genomic_DNA"/>
</dbReference>
<reference evidence="1" key="1">
    <citation type="submission" date="2022-04" db="EMBL/GenBank/DDBJ databases">
        <title>Jade perch genome.</title>
        <authorList>
            <person name="Chao B."/>
        </authorList>
    </citation>
    <scope>NUCLEOTIDE SEQUENCE</scope>
    <source>
        <strain evidence="1">CB-2022</strain>
    </source>
</reference>
<feature type="non-terminal residue" evidence="1">
    <location>
        <position position="1"/>
    </location>
</feature>
<gene>
    <name evidence="1" type="ORF">L3Q82_013766</name>
</gene>
<comment type="caution">
    <text evidence="1">The sequence shown here is derived from an EMBL/GenBank/DDBJ whole genome shotgun (WGS) entry which is preliminary data.</text>
</comment>
<evidence type="ECO:0000313" key="2">
    <source>
        <dbReference type="Proteomes" id="UP000831701"/>
    </source>
</evidence>
<keyword evidence="2" id="KW-1185">Reference proteome</keyword>